<sequence length="320" mass="35031">MASQFLSLRDEILLRLWYYLLPDLSAHVAIAQTCRRLRRVYADDNLWRTACFSAGYGRPLVRRAALRQSSAGTAHSIYGTSRDKPSWKSIAHMLVAHPSTCEIRSCTQANVCFAEHYQFLVAAGRSMPFPSDTDAADFIVLHPLYFYLHFTQTSSQATPTATRGIVGYLPTPSPSPSPSPPQTPPPPPAHVPDPLSILLTHLPTYPESRSAQYGPLCTHPNASCAFATFPPVERLAYGNVGTTVLTVENPEGCTILDVNRALAELIGQDDAHFGVALAHYQELAMASGVSLAELADEISRERGFLGDHEYPYIHALLAQA</sequence>
<evidence type="ECO:0000256" key="1">
    <source>
        <dbReference type="SAM" id="MobiDB-lite"/>
    </source>
</evidence>
<accession>A0A8E2DGF2</accession>
<dbReference type="Proteomes" id="UP000250043">
    <property type="component" value="Unassembled WGS sequence"/>
</dbReference>
<feature type="compositionally biased region" description="Pro residues" evidence="1">
    <location>
        <begin position="171"/>
        <end position="191"/>
    </location>
</feature>
<evidence type="ECO:0000313" key="3">
    <source>
        <dbReference type="Proteomes" id="UP000250043"/>
    </source>
</evidence>
<keyword evidence="3" id="KW-1185">Reference proteome</keyword>
<reference evidence="2 3" key="1">
    <citation type="submission" date="2016-07" db="EMBL/GenBank/DDBJ databases">
        <title>Draft genome of the white-rot fungus Obba rivulosa 3A-2.</title>
        <authorList>
            <consortium name="DOE Joint Genome Institute"/>
            <person name="Miettinen O."/>
            <person name="Riley R."/>
            <person name="Acob R."/>
            <person name="Barry K."/>
            <person name="Cullen D."/>
            <person name="De Vries R."/>
            <person name="Hainaut M."/>
            <person name="Hatakka A."/>
            <person name="Henrissat B."/>
            <person name="Hilden K."/>
            <person name="Kuo R."/>
            <person name="Labutti K."/>
            <person name="Lipzen A."/>
            <person name="Makela M.R."/>
            <person name="Sandor L."/>
            <person name="Spatafora J.W."/>
            <person name="Grigoriev I.V."/>
            <person name="Hibbett D.S."/>
        </authorList>
    </citation>
    <scope>NUCLEOTIDE SEQUENCE [LARGE SCALE GENOMIC DNA]</scope>
    <source>
        <strain evidence="2 3">3A-2</strain>
    </source>
</reference>
<feature type="region of interest" description="Disordered" evidence="1">
    <location>
        <begin position="163"/>
        <end position="193"/>
    </location>
</feature>
<evidence type="ECO:0000313" key="2">
    <source>
        <dbReference type="EMBL" id="OCH85901.1"/>
    </source>
</evidence>
<dbReference type="SUPFAM" id="SSF81383">
    <property type="entry name" value="F-box domain"/>
    <property type="match status" value="1"/>
</dbReference>
<dbReference type="OrthoDB" id="3165860at2759"/>
<organism evidence="2 3">
    <name type="scientific">Obba rivulosa</name>
    <dbReference type="NCBI Taxonomy" id="1052685"/>
    <lineage>
        <taxon>Eukaryota</taxon>
        <taxon>Fungi</taxon>
        <taxon>Dikarya</taxon>
        <taxon>Basidiomycota</taxon>
        <taxon>Agaricomycotina</taxon>
        <taxon>Agaricomycetes</taxon>
        <taxon>Polyporales</taxon>
        <taxon>Gelatoporiaceae</taxon>
        <taxon>Obba</taxon>
    </lineage>
</organism>
<protein>
    <recommendedName>
        <fullName evidence="4">F-box domain-containing protein</fullName>
    </recommendedName>
</protein>
<evidence type="ECO:0008006" key="4">
    <source>
        <dbReference type="Google" id="ProtNLM"/>
    </source>
</evidence>
<gene>
    <name evidence="2" type="ORF">OBBRIDRAFT_273506</name>
</gene>
<dbReference type="Gene3D" id="1.20.1280.50">
    <property type="match status" value="1"/>
</dbReference>
<proteinExistence type="predicted"/>
<dbReference type="EMBL" id="KV722556">
    <property type="protein sequence ID" value="OCH85901.1"/>
    <property type="molecule type" value="Genomic_DNA"/>
</dbReference>
<dbReference type="AlphaFoldDB" id="A0A8E2DGF2"/>
<dbReference type="InterPro" id="IPR036047">
    <property type="entry name" value="F-box-like_dom_sf"/>
</dbReference>
<name>A0A8E2DGF2_9APHY</name>